<proteinExistence type="predicted"/>
<dbReference type="GO" id="GO:0005694">
    <property type="term" value="C:chromosome"/>
    <property type="evidence" value="ECO:0007669"/>
    <property type="project" value="UniProtKB-ARBA"/>
</dbReference>
<keyword evidence="5" id="KW-1185">Reference proteome</keyword>
<comment type="subcellular location">
    <subcellularLocation>
        <location evidence="1">Nucleus</location>
    </subcellularLocation>
</comment>
<dbReference type="GeneID" id="100568564"/>
<reference evidence="5" key="1">
    <citation type="submission" date="2010-06" db="EMBL/GenBank/DDBJ databases">
        <authorList>
            <person name="Jiang H."/>
            <person name="Abraham K."/>
            <person name="Ali S."/>
            <person name="Alsbrooks S.L."/>
            <person name="Anim B.N."/>
            <person name="Anosike U.S."/>
            <person name="Attaway T."/>
            <person name="Bandaranaike D.P."/>
            <person name="Battles P.K."/>
            <person name="Bell S.N."/>
            <person name="Bell A.V."/>
            <person name="Beltran B."/>
            <person name="Bickham C."/>
            <person name="Bustamante Y."/>
            <person name="Caleb T."/>
            <person name="Canada A."/>
            <person name="Cardenas V."/>
            <person name="Carter K."/>
            <person name="Chacko J."/>
            <person name="Chandrabose M.N."/>
            <person name="Chavez D."/>
            <person name="Chavez A."/>
            <person name="Chen L."/>
            <person name="Chu H.-S."/>
            <person name="Claassen K.J."/>
            <person name="Cockrell R."/>
            <person name="Collins M."/>
            <person name="Cooper J.A."/>
            <person name="Cree A."/>
            <person name="Curry S.M."/>
            <person name="Da Y."/>
            <person name="Dao M.D."/>
            <person name="Das B."/>
            <person name="Davila M.-L."/>
            <person name="Davy-Carroll L."/>
            <person name="Denson S."/>
            <person name="Dinh H."/>
            <person name="Ebong V.E."/>
            <person name="Edwards J.R."/>
            <person name="Egan A."/>
            <person name="El-Daye J."/>
            <person name="Escobedo L."/>
            <person name="Fernandez S."/>
            <person name="Fernando P.R."/>
            <person name="Flagg N."/>
            <person name="Forbes L.D."/>
            <person name="Fowler R.G."/>
            <person name="Fu Q."/>
            <person name="Gabisi R.A."/>
            <person name="Ganer J."/>
            <person name="Garbino Pronczuk A."/>
            <person name="Garcia R.M."/>
            <person name="Garner T."/>
            <person name="Garrett T.E."/>
            <person name="Gonzalez D.A."/>
            <person name="Hamid H."/>
            <person name="Hawkins E.S."/>
            <person name="Hirani K."/>
            <person name="Hogues M.E."/>
            <person name="Hollins B."/>
            <person name="Hsiao C.-H."/>
            <person name="Jabil R."/>
            <person name="James M.L."/>
            <person name="Jhangiani S.N."/>
            <person name="Johnson B."/>
            <person name="Johnson Q."/>
            <person name="Joshi V."/>
            <person name="Kalu J.B."/>
            <person name="Kam C."/>
            <person name="Kashfia A."/>
            <person name="Keebler J."/>
            <person name="Kisamo H."/>
            <person name="Kovar C.L."/>
            <person name="Lago L.A."/>
            <person name="Lai C.-Y."/>
            <person name="Laidlaw J."/>
            <person name="Lara F."/>
            <person name="Le T.-K."/>
            <person name="Lee S.L."/>
            <person name="Legall F.H."/>
            <person name="Lemon S.J."/>
            <person name="Lewis L.R."/>
            <person name="Li B."/>
            <person name="Liu Y."/>
            <person name="Liu Y.-S."/>
            <person name="Lopez J."/>
            <person name="Lozado R.J."/>
            <person name="Lu J."/>
            <person name="Madu R.C."/>
            <person name="Maheshwari M."/>
            <person name="Maheshwari R."/>
            <person name="Malloy K."/>
            <person name="Martinez E."/>
            <person name="Mathew T."/>
            <person name="Mercado I.C."/>
            <person name="Mercado C."/>
            <person name="Meyer B."/>
            <person name="Montgomery K."/>
            <person name="Morgan M.B."/>
            <person name="Munidasa M."/>
            <person name="Nazareth L.V."/>
            <person name="Nelson J."/>
            <person name="Ng B.M."/>
            <person name="Nguyen N.B."/>
            <person name="Nguyen P.Q."/>
            <person name="Nguyen T."/>
            <person name="Obregon M."/>
            <person name="Okwuonu G.O."/>
            <person name="Onwere C.G."/>
            <person name="Orozco G."/>
            <person name="Parra A."/>
            <person name="Patel S."/>
            <person name="Patil S."/>
            <person name="Perez A."/>
            <person name="Perez Y."/>
            <person name="Pham C."/>
            <person name="Primus E.L."/>
            <person name="Pu L.-L."/>
            <person name="Puazo M."/>
            <person name="Qin X."/>
            <person name="Quiroz J.B."/>
            <person name="Reese J."/>
            <person name="Richards S."/>
            <person name="Rives C.M."/>
            <person name="Robberts R."/>
            <person name="Ruiz S.J."/>
            <person name="Ruiz M.J."/>
            <person name="Santibanez J."/>
            <person name="Schneider B.W."/>
            <person name="Sisson I."/>
            <person name="Smith M."/>
            <person name="Sodergren E."/>
            <person name="Song X.-Z."/>
            <person name="Song B.B."/>
            <person name="Summersgill H."/>
            <person name="Thelus R."/>
            <person name="Thornton R.D."/>
            <person name="Trejos Z.Y."/>
            <person name="Usmani K."/>
            <person name="Vattathil S."/>
            <person name="Villasana D."/>
            <person name="Walker D.L."/>
            <person name="Wang S."/>
            <person name="Wang K."/>
            <person name="White C.S."/>
            <person name="Williams A.C."/>
            <person name="Williamson J."/>
            <person name="Wilson K."/>
            <person name="Woghiren I.O."/>
            <person name="Woodworth J.R."/>
            <person name="Worley K.C."/>
            <person name="Wright R.A."/>
            <person name="Wu W."/>
            <person name="Young L."/>
            <person name="Zhang L."/>
            <person name="Zhang J."/>
            <person name="Zhu Y."/>
            <person name="Muzny D.M."/>
            <person name="Weinstock G."/>
            <person name="Gibbs R.A."/>
        </authorList>
    </citation>
    <scope>NUCLEOTIDE SEQUENCE [LARGE SCALE GENOMIC DNA]</scope>
    <source>
        <strain evidence="5">LSR1</strain>
    </source>
</reference>
<sequence>MPEGMQQGFVVGVFLPRPPADPKYPVHDFSVDLVPETIIHKKDINGTYHYLIKWKDVEQLSYVTDSYANEKLPQLVIAFHEKHVRCIDFS</sequence>
<name>A0A8R1WA09_ACYPI</name>
<dbReference type="Gene3D" id="2.40.50.40">
    <property type="match status" value="1"/>
</dbReference>
<keyword evidence="2" id="KW-0539">Nucleus</keyword>
<dbReference type="SUPFAM" id="SSF54160">
    <property type="entry name" value="Chromo domain-like"/>
    <property type="match status" value="1"/>
</dbReference>
<protein>
    <recommendedName>
        <fullName evidence="3">Chromo domain-containing protein</fullName>
    </recommendedName>
</protein>
<feature type="domain" description="Chromo" evidence="3">
    <location>
        <begin position="33"/>
        <end position="83"/>
    </location>
</feature>
<reference evidence="4" key="2">
    <citation type="submission" date="2022-06" db="UniProtKB">
        <authorList>
            <consortium name="EnsemblMetazoa"/>
        </authorList>
    </citation>
    <scope>IDENTIFICATION</scope>
</reference>
<dbReference type="EnsemblMetazoa" id="XM_003245172.4">
    <property type="protein sequence ID" value="XP_003245220.1"/>
    <property type="gene ID" value="LOC100568564"/>
</dbReference>
<evidence type="ECO:0000259" key="3">
    <source>
        <dbReference type="PROSITE" id="PS50013"/>
    </source>
</evidence>
<organism evidence="4 5">
    <name type="scientific">Acyrthosiphon pisum</name>
    <name type="common">Pea aphid</name>
    <dbReference type="NCBI Taxonomy" id="7029"/>
    <lineage>
        <taxon>Eukaryota</taxon>
        <taxon>Metazoa</taxon>
        <taxon>Ecdysozoa</taxon>
        <taxon>Arthropoda</taxon>
        <taxon>Hexapoda</taxon>
        <taxon>Insecta</taxon>
        <taxon>Pterygota</taxon>
        <taxon>Neoptera</taxon>
        <taxon>Paraneoptera</taxon>
        <taxon>Hemiptera</taxon>
        <taxon>Sternorrhyncha</taxon>
        <taxon>Aphidomorpha</taxon>
        <taxon>Aphidoidea</taxon>
        <taxon>Aphididae</taxon>
        <taxon>Macrosiphini</taxon>
        <taxon>Acyrthosiphon</taxon>
    </lineage>
</organism>
<dbReference type="PROSITE" id="PS50013">
    <property type="entry name" value="CHROMO_2"/>
    <property type="match status" value="1"/>
</dbReference>
<dbReference type="InterPro" id="IPR000953">
    <property type="entry name" value="Chromo/chromo_shadow_dom"/>
</dbReference>
<dbReference type="Pfam" id="PF01393">
    <property type="entry name" value="Chromo_shadow"/>
    <property type="match status" value="1"/>
</dbReference>
<accession>A0A8R1WA09</accession>
<dbReference type="SMART" id="SM00300">
    <property type="entry name" value="ChSh"/>
    <property type="match status" value="1"/>
</dbReference>
<dbReference type="InterPro" id="IPR016197">
    <property type="entry name" value="Chromo-like_dom_sf"/>
</dbReference>
<dbReference type="OrthoDB" id="273092at2759"/>
<evidence type="ECO:0000256" key="1">
    <source>
        <dbReference type="ARBA" id="ARBA00004123"/>
    </source>
</evidence>
<dbReference type="InterPro" id="IPR008251">
    <property type="entry name" value="Chromo_shadow_dom"/>
</dbReference>
<dbReference type="CDD" id="cd00034">
    <property type="entry name" value="CSD"/>
    <property type="match status" value="1"/>
</dbReference>
<evidence type="ECO:0000256" key="2">
    <source>
        <dbReference type="ARBA" id="ARBA00023242"/>
    </source>
</evidence>
<dbReference type="Proteomes" id="UP000007819">
    <property type="component" value="Chromosome X"/>
</dbReference>
<dbReference type="AlphaFoldDB" id="A0A8R1WA09"/>
<evidence type="ECO:0000313" key="5">
    <source>
        <dbReference type="Proteomes" id="UP000007819"/>
    </source>
</evidence>
<dbReference type="GO" id="GO:0005634">
    <property type="term" value="C:nucleus"/>
    <property type="evidence" value="ECO:0007669"/>
    <property type="project" value="UniProtKB-SubCell"/>
</dbReference>
<evidence type="ECO:0000313" key="4">
    <source>
        <dbReference type="EnsemblMetazoa" id="XP_003245220.1"/>
    </source>
</evidence>
<dbReference type="RefSeq" id="XP_003245220.1">
    <property type="nucleotide sequence ID" value="XM_003245172.3"/>
</dbReference>